<keyword evidence="2" id="KW-1185">Reference proteome</keyword>
<dbReference type="AlphaFoldDB" id="A0ABF7QTH3"/>
<organism evidence="1 2">
    <name type="scientific">Rhizobium leguminosarum bv. trifolii (strain WSM2304)</name>
    <dbReference type="NCBI Taxonomy" id="395492"/>
    <lineage>
        <taxon>Bacteria</taxon>
        <taxon>Pseudomonadati</taxon>
        <taxon>Pseudomonadota</taxon>
        <taxon>Alphaproteobacteria</taxon>
        <taxon>Hyphomicrobiales</taxon>
        <taxon>Rhizobiaceae</taxon>
        <taxon>Rhizobium/Agrobacterium group</taxon>
        <taxon>Rhizobium</taxon>
    </lineage>
</organism>
<evidence type="ECO:0008006" key="3">
    <source>
        <dbReference type="Google" id="ProtNLM"/>
    </source>
</evidence>
<reference evidence="1 2" key="1">
    <citation type="journal article" date="2010" name="Stand. Genomic Sci.">
        <title>Complete genome sequence of Rhizobium leguminosarum bv trifolii strain WSM2304, an effective microsymbiont of the South American clover Trifolium polymorphum.</title>
        <authorList>
            <person name="Reeve W."/>
            <person name="O'Hara G."/>
            <person name="Chain P."/>
            <person name="Ardley J."/>
            <person name="Brau L."/>
            <person name="Nandesena K."/>
            <person name="Tiwari R."/>
            <person name="Malfatti S."/>
            <person name="Kiss H."/>
            <person name="Lapidus A."/>
            <person name="Copeland A."/>
            <person name="Nolan M."/>
            <person name="Land M."/>
            <person name="Ivanova N."/>
            <person name="Mavromatis K."/>
            <person name="Markowitz V."/>
            <person name="Kyrpides N."/>
            <person name="Melino V."/>
            <person name="Denton M."/>
            <person name="Yates R."/>
            <person name="Howieson J."/>
        </authorList>
    </citation>
    <scope>NUCLEOTIDE SEQUENCE [LARGE SCALE GENOMIC DNA]</scope>
    <source>
        <strain evidence="1 2">WSM2304</strain>
    </source>
</reference>
<proteinExistence type="predicted"/>
<evidence type="ECO:0000313" key="2">
    <source>
        <dbReference type="Proteomes" id="UP000008330"/>
    </source>
</evidence>
<accession>A0ABF7QTH3</accession>
<name>A0ABF7QTH3_RHILW</name>
<dbReference type="KEGG" id="rlt:Rleg2_4236"/>
<gene>
    <name evidence="1" type="ordered locus">Rleg2_4236</name>
</gene>
<dbReference type="EMBL" id="CP001191">
    <property type="protein sequence ID" value="ACI57497.1"/>
    <property type="molecule type" value="Genomic_DNA"/>
</dbReference>
<sequence>MIAVMVRAAGYCCAALLVLVFASVILLLLSPDDEHSCNGDPSKSYLDSEDRVINCRDLVH</sequence>
<evidence type="ECO:0000313" key="1">
    <source>
        <dbReference type="EMBL" id="ACI57497.1"/>
    </source>
</evidence>
<dbReference type="Proteomes" id="UP000008330">
    <property type="component" value="Chromosome"/>
</dbReference>
<protein>
    <recommendedName>
        <fullName evidence="3">Transmembrane protein</fullName>
    </recommendedName>
</protein>